<accession>A0A0E9U253</accession>
<evidence type="ECO:0000313" key="1">
    <source>
        <dbReference type="EMBL" id="JAH59881.1"/>
    </source>
</evidence>
<organism evidence="1">
    <name type="scientific">Anguilla anguilla</name>
    <name type="common">European freshwater eel</name>
    <name type="synonym">Muraena anguilla</name>
    <dbReference type="NCBI Taxonomy" id="7936"/>
    <lineage>
        <taxon>Eukaryota</taxon>
        <taxon>Metazoa</taxon>
        <taxon>Chordata</taxon>
        <taxon>Craniata</taxon>
        <taxon>Vertebrata</taxon>
        <taxon>Euteleostomi</taxon>
        <taxon>Actinopterygii</taxon>
        <taxon>Neopterygii</taxon>
        <taxon>Teleostei</taxon>
        <taxon>Anguilliformes</taxon>
        <taxon>Anguillidae</taxon>
        <taxon>Anguilla</taxon>
    </lineage>
</organism>
<dbReference type="EMBL" id="GBXM01048696">
    <property type="protein sequence ID" value="JAH59881.1"/>
    <property type="molecule type" value="Transcribed_RNA"/>
</dbReference>
<reference evidence="1" key="1">
    <citation type="submission" date="2014-11" db="EMBL/GenBank/DDBJ databases">
        <authorList>
            <person name="Amaro Gonzalez C."/>
        </authorList>
    </citation>
    <scope>NUCLEOTIDE SEQUENCE</scope>
</reference>
<proteinExistence type="predicted"/>
<sequence>MNNQSNFQIATYFYISTQIFIHFEQLI</sequence>
<reference evidence="1" key="2">
    <citation type="journal article" date="2015" name="Fish Shellfish Immunol.">
        <title>Early steps in the European eel (Anguilla anguilla)-Vibrio vulnificus interaction in the gills: Role of the RtxA13 toxin.</title>
        <authorList>
            <person name="Callol A."/>
            <person name="Pajuelo D."/>
            <person name="Ebbesson L."/>
            <person name="Teles M."/>
            <person name="MacKenzie S."/>
            <person name="Amaro C."/>
        </authorList>
    </citation>
    <scope>NUCLEOTIDE SEQUENCE</scope>
</reference>
<dbReference type="AlphaFoldDB" id="A0A0E9U253"/>
<protein>
    <submittedName>
        <fullName evidence="1">Uncharacterized protein</fullName>
    </submittedName>
</protein>
<name>A0A0E9U253_ANGAN</name>